<comment type="subcellular location">
    <subcellularLocation>
        <location evidence="1 11">Mitochondrion inner membrane</location>
        <topology evidence="1 11">Single-pass membrane protein</topology>
    </subcellularLocation>
</comment>
<reference evidence="12 13" key="1">
    <citation type="submission" date="2009-11" db="EMBL/GenBank/DDBJ databases">
        <title>Annotation of Allomyces macrogynus ATCC 38327.</title>
        <authorList>
            <consortium name="The Broad Institute Genome Sequencing Platform"/>
            <person name="Russ C."/>
            <person name="Cuomo C."/>
            <person name="Burger G."/>
            <person name="Gray M.W."/>
            <person name="Holland P.W.H."/>
            <person name="King N."/>
            <person name="Lang F.B.F."/>
            <person name="Roger A.J."/>
            <person name="Ruiz-Trillo I."/>
            <person name="Young S.K."/>
            <person name="Zeng Q."/>
            <person name="Gargeya S."/>
            <person name="Fitzgerald M."/>
            <person name="Haas B."/>
            <person name="Abouelleil A."/>
            <person name="Alvarado L."/>
            <person name="Arachchi H.M."/>
            <person name="Berlin A."/>
            <person name="Chapman S.B."/>
            <person name="Gearin G."/>
            <person name="Goldberg J."/>
            <person name="Griggs A."/>
            <person name="Gujja S."/>
            <person name="Hansen M."/>
            <person name="Heiman D."/>
            <person name="Howarth C."/>
            <person name="Larimer J."/>
            <person name="Lui A."/>
            <person name="MacDonald P.J.P."/>
            <person name="McCowen C."/>
            <person name="Montmayeur A."/>
            <person name="Murphy C."/>
            <person name="Neiman D."/>
            <person name="Pearson M."/>
            <person name="Priest M."/>
            <person name="Roberts A."/>
            <person name="Saif S."/>
            <person name="Shea T."/>
            <person name="Sisk P."/>
            <person name="Stolte C."/>
            <person name="Sykes S."/>
            <person name="Wortman J."/>
            <person name="Nusbaum C."/>
            <person name="Birren B."/>
        </authorList>
    </citation>
    <scope>NUCLEOTIDE SEQUENCE [LARGE SCALE GENOMIC DNA]</scope>
    <source>
        <strain evidence="12 13">ATCC 38327</strain>
    </source>
</reference>
<dbReference type="InterPro" id="IPR004205">
    <property type="entry name" value="Cyt_bc1_su8"/>
</dbReference>
<evidence type="ECO:0000256" key="4">
    <source>
        <dbReference type="ARBA" id="ARBA00022660"/>
    </source>
</evidence>
<keyword evidence="7 11" id="KW-0249">Electron transport</keyword>
<dbReference type="eggNOG" id="KOG4116">
    <property type="taxonomic scope" value="Eukaryota"/>
</dbReference>
<dbReference type="PANTHER" id="PTHR12119">
    <property type="entry name" value="UBIQUINOL-CYTOCHROME C REDUCTASE COMPLEX UBIQUINONE-BINDING PROTEIN QP-C"/>
    <property type="match status" value="1"/>
</dbReference>
<dbReference type="VEuPathDB" id="FungiDB:AMAG_16054"/>
<keyword evidence="6 11" id="KW-0999">Mitochondrion inner membrane</keyword>
<organism evidence="12 13">
    <name type="scientific">Allomyces macrogynus (strain ATCC 38327)</name>
    <name type="common">Allomyces javanicus var. macrogynus</name>
    <dbReference type="NCBI Taxonomy" id="578462"/>
    <lineage>
        <taxon>Eukaryota</taxon>
        <taxon>Fungi</taxon>
        <taxon>Fungi incertae sedis</taxon>
        <taxon>Blastocladiomycota</taxon>
        <taxon>Blastocladiomycetes</taxon>
        <taxon>Blastocladiales</taxon>
        <taxon>Blastocladiaceae</taxon>
        <taxon>Allomyces</taxon>
    </lineage>
</organism>
<evidence type="ECO:0000256" key="1">
    <source>
        <dbReference type="ARBA" id="ARBA00004434"/>
    </source>
</evidence>
<evidence type="ECO:0000256" key="8">
    <source>
        <dbReference type="ARBA" id="ARBA00022989"/>
    </source>
</evidence>
<accession>A0A0L0TAA2</accession>
<comment type="function">
    <text evidence="11">Component of the ubiquinol-cytochrome c oxidoreductase, a multisubunit transmembrane complex that is part of the mitochondrial electron transport chain which drives oxidative phosphorylation. The complex plays an important role in the uptake of multiple carbon sources present in different host niches.</text>
</comment>
<dbReference type="Pfam" id="PF02939">
    <property type="entry name" value="UcrQ"/>
    <property type="match status" value="1"/>
</dbReference>
<evidence type="ECO:0000313" key="12">
    <source>
        <dbReference type="EMBL" id="KNE71748.1"/>
    </source>
</evidence>
<dbReference type="AlphaFoldDB" id="A0A0L0TAA2"/>
<keyword evidence="5" id="KW-0812">Transmembrane</keyword>
<gene>
    <name evidence="12" type="ORF">AMAG_16054</name>
</gene>
<dbReference type="Gene3D" id="1.20.5.210">
    <property type="entry name" value="Cytochrome b-c1 complex subunit 8"/>
    <property type="match status" value="1"/>
</dbReference>
<evidence type="ECO:0000256" key="10">
    <source>
        <dbReference type="ARBA" id="ARBA00023136"/>
    </source>
</evidence>
<reference evidence="13" key="2">
    <citation type="submission" date="2009-11" db="EMBL/GenBank/DDBJ databases">
        <title>The Genome Sequence of Allomyces macrogynus strain ATCC 38327.</title>
        <authorList>
            <consortium name="The Broad Institute Genome Sequencing Platform"/>
            <person name="Russ C."/>
            <person name="Cuomo C."/>
            <person name="Shea T."/>
            <person name="Young S.K."/>
            <person name="Zeng Q."/>
            <person name="Koehrsen M."/>
            <person name="Haas B."/>
            <person name="Borodovsky M."/>
            <person name="Guigo R."/>
            <person name="Alvarado L."/>
            <person name="Berlin A."/>
            <person name="Borenstein D."/>
            <person name="Chen Z."/>
            <person name="Engels R."/>
            <person name="Freedman E."/>
            <person name="Gellesch M."/>
            <person name="Goldberg J."/>
            <person name="Griggs A."/>
            <person name="Gujja S."/>
            <person name="Heiman D."/>
            <person name="Hepburn T."/>
            <person name="Howarth C."/>
            <person name="Jen D."/>
            <person name="Larson L."/>
            <person name="Lewis B."/>
            <person name="Mehta T."/>
            <person name="Park D."/>
            <person name="Pearson M."/>
            <person name="Roberts A."/>
            <person name="Saif S."/>
            <person name="Shenoy N."/>
            <person name="Sisk P."/>
            <person name="Stolte C."/>
            <person name="Sykes S."/>
            <person name="Walk T."/>
            <person name="White J."/>
            <person name="Yandava C."/>
            <person name="Burger G."/>
            <person name="Gray M.W."/>
            <person name="Holland P.W.H."/>
            <person name="King N."/>
            <person name="Lang F.B.F."/>
            <person name="Roger A.J."/>
            <person name="Ruiz-Trillo I."/>
            <person name="Lander E."/>
            <person name="Nusbaum C."/>
        </authorList>
    </citation>
    <scope>NUCLEOTIDE SEQUENCE [LARGE SCALE GENOMIC DNA]</scope>
    <source>
        <strain evidence="13">ATCC 38327</strain>
    </source>
</reference>
<dbReference type="FunFam" id="1.20.5.210:FF:000001">
    <property type="entry name" value="Cytochrome b-c1 complex subunit 8"/>
    <property type="match status" value="1"/>
</dbReference>
<keyword evidence="9 11" id="KW-0496">Mitochondrion</keyword>
<evidence type="ECO:0000256" key="2">
    <source>
        <dbReference type="ARBA" id="ARBA00007668"/>
    </source>
</evidence>
<evidence type="ECO:0000256" key="5">
    <source>
        <dbReference type="ARBA" id="ARBA00022692"/>
    </source>
</evidence>
<keyword evidence="3 11" id="KW-0813">Transport</keyword>
<dbReference type="Proteomes" id="UP000054350">
    <property type="component" value="Unassembled WGS sequence"/>
</dbReference>
<keyword evidence="13" id="KW-1185">Reference proteome</keyword>
<keyword evidence="4 11" id="KW-0679">Respiratory chain</keyword>
<name>A0A0L0TAA2_ALLM3</name>
<evidence type="ECO:0000256" key="11">
    <source>
        <dbReference type="RuleBase" id="RU368118"/>
    </source>
</evidence>
<keyword evidence="10" id="KW-0472">Membrane</keyword>
<dbReference type="GO" id="GO:0006122">
    <property type="term" value="P:mitochondrial electron transport, ubiquinol to cytochrome c"/>
    <property type="evidence" value="ECO:0007669"/>
    <property type="project" value="UniProtKB-UniRule"/>
</dbReference>
<evidence type="ECO:0000256" key="3">
    <source>
        <dbReference type="ARBA" id="ARBA00022448"/>
    </source>
</evidence>
<dbReference type="GO" id="GO:0008121">
    <property type="term" value="F:quinol-cytochrome-c reductase activity"/>
    <property type="evidence" value="ECO:0007669"/>
    <property type="project" value="EnsemblFungi"/>
</dbReference>
<comment type="subunit">
    <text evidence="11">Component of the ubiquinol-cytochrome c oxidoreductase (cytochrome b-c1 complex, complex III, CIII), a multisubunit enzyme composed of 3 respiratory subunits cytochrome b, cytochrome c1 and Rieske protein, 2 core protein subunits, and additional low-molecular weight protein subunits. The complex exists as an obligatory dimer and forms supercomplexes (SCs) in the inner mitochondrial membrane with cytochrome c oxidase (complex IV, CIV).</text>
</comment>
<dbReference type="GO" id="GO:0005743">
    <property type="term" value="C:mitochondrial inner membrane"/>
    <property type="evidence" value="ECO:0007669"/>
    <property type="project" value="UniProtKB-SubCell"/>
</dbReference>
<evidence type="ECO:0000313" key="13">
    <source>
        <dbReference type="Proteomes" id="UP000054350"/>
    </source>
</evidence>
<evidence type="ECO:0000256" key="9">
    <source>
        <dbReference type="ARBA" id="ARBA00023128"/>
    </source>
</evidence>
<evidence type="ECO:0000256" key="6">
    <source>
        <dbReference type="ARBA" id="ARBA00022792"/>
    </source>
</evidence>
<dbReference type="PANTHER" id="PTHR12119:SF2">
    <property type="entry name" value="CYTOCHROME B-C1 COMPLEX SUBUNIT 8"/>
    <property type="match status" value="1"/>
</dbReference>
<proteinExistence type="inferred from homology"/>
<comment type="similarity">
    <text evidence="2 11">Belongs to the UQCRQ/QCR8 family.</text>
</comment>
<dbReference type="EMBL" id="GG745374">
    <property type="protein sequence ID" value="KNE71748.1"/>
    <property type="molecule type" value="Genomic_DNA"/>
</dbReference>
<dbReference type="STRING" id="578462.A0A0L0TAA2"/>
<keyword evidence="8" id="KW-1133">Transmembrane helix</keyword>
<evidence type="ECO:0000256" key="7">
    <source>
        <dbReference type="ARBA" id="ARBA00022982"/>
    </source>
</evidence>
<dbReference type="GO" id="GO:0045275">
    <property type="term" value="C:respiratory chain complex III"/>
    <property type="evidence" value="ECO:0007669"/>
    <property type="project" value="UniProtKB-UniRule"/>
</dbReference>
<sequence>MAGGGAYIGWWGQMRGPHQAQTGIVTYQISPFRQRAFAGAFKKGVFNVVRRTTAQAPYIIPPFLIGYSMFKYCKDKYAWYHTKEGAAHAGH</sequence>
<dbReference type="OrthoDB" id="6683853at2759"/>
<dbReference type="OMA" id="QWAIERN"/>
<dbReference type="SUPFAM" id="SSF81508">
    <property type="entry name" value="Ubiquinone-binding protein QP-C of cytochrome bc1 complex (Ubiquinol-cytochrome c reductase)"/>
    <property type="match status" value="1"/>
</dbReference>
<protein>
    <recommendedName>
        <fullName evidence="11">Cytochrome b-c1 complex subunit 8</fullName>
    </recommendedName>
    <alternativeName>
        <fullName evidence="11">Complex III subunit 8</fullName>
    </alternativeName>
</protein>
<dbReference type="InterPro" id="IPR036642">
    <property type="entry name" value="Cyt_bc1_su8_sf"/>
</dbReference>